<protein>
    <submittedName>
        <fullName evidence="2">Uncharacterized protein</fullName>
    </submittedName>
</protein>
<proteinExistence type="predicted"/>
<feature type="compositionally biased region" description="Acidic residues" evidence="1">
    <location>
        <begin position="139"/>
        <end position="184"/>
    </location>
</feature>
<feature type="region of interest" description="Disordered" evidence="1">
    <location>
        <begin position="1"/>
        <end position="187"/>
    </location>
</feature>
<sequence length="232" mass="25115">MEQGGGSFADIDAADGGHDPFIGGEEEGGRPVGEGLVNEAMQEADVLGRSQHAEDVEGDDGALHVDSVKGGKEKGKQKVVDEGSGLQKDDKGRGKEKVVDEGAGLQKADKGRGKEKVVDEGAGLQKPDKGKGKQKVVDEDSDSWSDEIFDDSDDNFEGLGEDVSDESDFDIETMPEDRTDDSDEGLSWISEEIKTPINSDNEEMDREVNPQWNEESTFVHIQLELGMEFPTI</sequence>
<feature type="compositionally biased region" description="Basic and acidic residues" evidence="1">
    <location>
        <begin position="107"/>
        <end position="119"/>
    </location>
</feature>
<dbReference type="EMBL" id="JAYMYQ010000004">
    <property type="protein sequence ID" value="KAK7337765.1"/>
    <property type="molecule type" value="Genomic_DNA"/>
</dbReference>
<evidence type="ECO:0000313" key="3">
    <source>
        <dbReference type="Proteomes" id="UP001367508"/>
    </source>
</evidence>
<dbReference type="Proteomes" id="UP001367508">
    <property type="component" value="Unassembled WGS sequence"/>
</dbReference>
<keyword evidence="3" id="KW-1185">Reference proteome</keyword>
<reference evidence="2 3" key="1">
    <citation type="submission" date="2024-01" db="EMBL/GenBank/DDBJ databases">
        <title>The genomes of 5 underutilized Papilionoideae crops provide insights into root nodulation and disease resistanc.</title>
        <authorList>
            <person name="Jiang F."/>
        </authorList>
    </citation>
    <scope>NUCLEOTIDE SEQUENCE [LARGE SCALE GENOMIC DNA]</scope>
    <source>
        <strain evidence="2">LVBAO_FW01</strain>
        <tissue evidence="2">Leaves</tissue>
    </source>
</reference>
<gene>
    <name evidence="2" type="ORF">VNO77_18352</name>
</gene>
<feature type="compositionally biased region" description="Basic and acidic residues" evidence="1">
    <location>
        <begin position="126"/>
        <end position="138"/>
    </location>
</feature>
<comment type="caution">
    <text evidence="2">The sequence shown here is derived from an EMBL/GenBank/DDBJ whole genome shotgun (WGS) entry which is preliminary data.</text>
</comment>
<dbReference type="AlphaFoldDB" id="A0AAN9LKJ5"/>
<accession>A0AAN9LKJ5</accession>
<evidence type="ECO:0000313" key="2">
    <source>
        <dbReference type="EMBL" id="KAK7337765.1"/>
    </source>
</evidence>
<organism evidence="2 3">
    <name type="scientific">Canavalia gladiata</name>
    <name type="common">Sword bean</name>
    <name type="synonym">Dolichos gladiatus</name>
    <dbReference type="NCBI Taxonomy" id="3824"/>
    <lineage>
        <taxon>Eukaryota</taxon>
        <taxon>Viridiplantae</taxon>
        <taxon>Streptophyta</taxon>
        <taxon>Embryophyta</taxon>
        <taxon>Tracheophyta</taxon>
        <taxon>Spermatophyta</taxon>
        <taxon>Magnoliopsida</taxon>
        <taxon>eudicotyledons</taxon>
        <taxon>Gunneridae</taxon>
        <taxon>Pentapetalae</taxon>
        <taxon>rosids</taxon>
        <taxon>fabids</taxon>
        <taxon>Fabales</taxon>
        <taxon>Fabaceae</taxon>
        <taxon>Papilionoideae</taxon>
        <taxon>50 kb inversion clade</taxon>
        <taxon>NPAAA clade</taxon>
        <taxon>indigoferoid/millettioid clade</taxon>
        <taxon>Phaseoleae</taxon>
        <taxon>Canavalia</taxon>
    </lineage>
</organism>
<name>A0AAN9LKJ5_CANGL</name>
<evidence type="ECO:0000256" key="1">
    <source>
        <dbReference type="SAM" id="MobiDB-lite"/>
    </source>
</evidence>
<feature type="compositionally biased region" description="Basic and acidic residues" evidence="1">
    <location>
        <begin position="51"/>
        <end position="100"/>
    </location>
</feature>